<feature type="binding site" evidence="10">
    <location>
        <position position="497"/>
    </location>
    <ligand>
        <name>ATP</name>
        <dbReference type="ChEBI" id="CHEBI:30616"/>
    </ligand>
</feature>
<evidence type="ECO:0000256" key="11">
    <source>
        <dbReference type="PIRSR" id="PIRSR001558-2"/>
    </source>
</evidence>
<dbReference type="EC" id="6.3.2.3" evidence="9"/>
<keyword evidence="5 9" id="KW-0479">Metal-binding</keyword>
<evidence type="ECO:0000256" key="9">
    <source>
        <dbReference type="PIRNR" id="PIRNR001558"/>
    </source>
</evidence>
<dbReference type="SUPFAM" id="SSF52440">
    <property type="entry name" value="PreATP-grasp domain"/>
    <property type="match status" value="1"/>
</dbReference>
<dbReference type="GeneID" id="36594132"/>
<dbReference type="EMBL" id="KZ613887">
    <property type="protein sequence ID" value="PMD53292.1"/>
    <property type="molecule type" value="Genomic_DNA"/>
</dbReference>
<dbReference type="PANTHER" id="PTHR11130:SF0">
    <property type="entry name" value="GLUTATHIONE SYNTHETASE"/>
    <property type="match status" value="1"/>
</dbReference>
<dbReference type="STRING" id="1095630.A0A2J6SR90"/>
<evidence type="ECO:0000313" key="14">
    <source>
        <dbReference type="Proteomes" id="UP000235371"/>
    </source>
</evidence>
<dbReference type="Gene3D" id="1.10.1080.10">
    <property type="entry name" value="Glutathione Synthetase, Chain A, domain 3"/>
    <property type="match status" value="1"/>
</dbReference>
<comment type="cofactor">
    <cofactor evidence="9 11">
        <name>Mg(2+)</name>
        <dbReference type="ChEBI" id="CHEBI:18420"/>
    </cofactor>
    <text evidence="9 11">Binds 1 Mg(2+) ion per subunit.</text>
</comment>
<evidence type="ECO:0000313" key="13">
    <source>
        <dbReference type="EMBL" id="PMD53292.1"/>
    </source>
</evidence>
<keyword evidence="4 9" id="KW-0317">Glutathione biosynthesis</keyword>
<dbReference type="Gene3D" id="3.30.1490.80">
    <property type="match status" value="1"/>
</dbReference>
<feature type="domain" description="Glutathione synthase substrate-binding" evidence="12">
    <location>
        <begin position="231"/>
        <end position="336"/>
    </location>
</feature>
<evidence type="ECO:0000256" key="6">
    <source>
        <dbReference type="ARBA" id="ARBA00022741"/>
    </source>
</evidence>
<dbReference type="PANTHER" id="PTHR11130">
    <property type="entry name" value="GLUTATHIONE SYNTHETASE"/>
    <property type="match status" value="1"/>
</dbReference>
<dbReference type="GO" id="GO:0000287">
    <property type="term" value="F:magnesium ion binding"/>
    <property type="evidence" value="ECO:0007669"/>
    <property type="project" value="UniProtKB-UniRule"/>
</dbReference>
<dbReference type="FunCoup" id="A0A2J6SR90">
    <property type="interactions" value="936"/>
</dbReference>
<evidence type="ECO:0000256" key="1">
    <source>
        <dbReference type="ARBA" id="ARBA00004965"/>
    </source>
</evidence>
<dbReference type="InterPro" id="IPR014049">
    <property type="entry name" value="Glutathione_synthase_N_euk"/>
</dbReference>
<dbReference type="PIRSF" id="PIRSF001558">
    <property type="entry name" value="GSHase"/>
    <property type="match status" value="1"/>
</dbReference>
<dbReference type="GO" id="GO:0005829">
    <property type="term" value="C:cytosol"/>
    <property type="evidence" value="ECO:0007669"/>
    <property type="project" value="TreeGrafter"/>
</dbReference>
<dbReference type="GO" id="GO:0004363">
    <property type="term" value="F:glutathione synthase activity"/>
    <property type="evidence" value="ECO:0007669"/>
    <property type="project" value="UniProtKB-UniRule"/>
</dbReference>
<dbReference type="Proteomes" id="UP000235371">
    <property type="component" value="Unassembled WGS sequence"/>
</dbReference>
<dbReference type="NCBIfam" id="TIGR01986">
    <property type="entry name" value="glut_syn_euk"/>
    <property type="match status" value="1"/>
</dbReference>
<feature type="binding site" evidence="10">
    <location>
        <position position="491"/>
    </location>
    <ligand>
        <name>ATP</name>
        <dbReference type="ChEBI" id="CHEBI:30616"/>
    </ligand>
</feature>
<dbReference type="GO" id="GO:0005524">
    <property type="term" value="F:ATP binding"/>
    <property type="evidence" value="ECO:0007669"/>
    <property type="project" value="UniProtKB-UniRule"/>
</dbReference>
<evidence type="ECO:0000256" key="10">
    <source>
        <dbReference type="PIRSR" id="PIRSR001558-1"/>
    </source>
</evidence>
<organism evidence="13 14">
    <name type="scientific">Hyaloscypha bicolor E</name>
    <dbReference type="NCBI Taxonomy" id="1095630"/>
    <lineage>
        <taxon>Eukaryota</taxon>
        <taxon>Fungi</taxon>
        <taxon>Dikarya</taxon>
        <taxon>Ascomycota</taxon>
        <taxon>Pezizomycotina</taxon>
        <taxon>Leotiomycetes</taxon>
        <taxon>Helotiales</taxon>
        <taxon>Hyaloscyphaceae</taxon>
        <taxon>Hyaloscypha</taxon>
        <taxon>Hyaloscypha bicolor</taxon>
    </lineage>
</organism>
<evidence type="ECO:0000256" key="3">
    <source>
        <dbReference type="ARBA" id="ARBA00022598"/>
    </source>
</evidence>
<evidence type="ECO:0000256" key="5">
    <source>
        <dbReference type="ARBA" id="ARBA00022723"/>
    </source>
</evidence>
<dbReference type="InParanoid" id="A0A2J6SR90"/>
<dbReference type="InterPro" id="IPR004887">
    <property type="entry name" value="GSH_synth_subst-bd"/>
</dbReference>
<feature type="binding site" evidence="10">
    <location>
        <position position="410"/>
    </location>
    <ligand>
        <name>ATP</name>
        <dbReference type="ChEBI" id="CHEBI:30616"/>
    </ligand>
</feature>
<comment type="similarity">
    <text evidence="2 9">Belongs to the eukaryotic GSH synthase family.</text>
</comment>
<dbReference type="Gene3D" id="3.30.1490.50">
    <property type="match status" value="1"/>
</dbReference>
<feature type="binding site" evidence="10">
    <location>
        <position position="339"/>
    </location>
    <ligand>
        <name>ATP</name>
        <dbReference type="ChEBI" id="CHEBI:30616"/>
    </ligand>
</feature>
<dbReference type="InterPro" id="IPR016185">
    <property type="entry name" value="PreATP-grasp_dom_sf"/>
</dbReference>
<evidence type="ECO:0000256" key="2">
    <source>
        <dbReference type="ARBA" id="ARBA00010385"/>
    </source>
</evidence>
<gene>
    <name evidence="13" type="ORF">K444DRAFT_656064</name>
</gene>
<comment type="catalytic activity">
    <reaction evidence="9">
        <text>gamma-L-glutamyl-L-cysteine + glycine + ATP = glutathione + ADP + phosphate + H(+)</text>
        <dbReference type="Rhea" id="RHEA:13557"/>
        <dbReference type="ChEBI" id="CHEBI:15378"/>
        <dbReference type="ChEBI" id="CHEBI:30616"/>
        <dbReference type="ChEBI" id="CHEBI:43474"/>
        <dbReference type="ChEBI" id="CHEBI:57305"/>
        <dbReference type="ChEBI" id="CHEBI:57925"/>
        <dbReference type="ChEBI" id="CHEBI:58173"/>
        <dbReference type="ChEBI" id="CHEBI:456216"/>
        <dbReference type="EC" id="6.3.2.3"/>
    </reaction>
</comment>
<dbReference type="InterPro" id="IPR014042">
    <property type="entry name" value="Glutathione_synthase_a-hlx"/>
</dbReference>
<feature type="binding site" evidence="10">
    <location>
        <begin position="432"/>
        <end position="435"/>
    </location>
    <ligand>
        <name>ATP</name>
        <dbReference type="ChEBI" id="CHEBI:30616"/>
    </ligand>
</feature>
<feature type="binding site" evidence="10">
    <location>
        <position position="458"/>
    </location>
    <ligand>
        <name>ATP</name>
        <dbReference type="ChEBI" id="CHEBI:30616"/>
    </ligand>
</feature>
<evidence type="ECO:0000256" key="7">
    <source>
        <dbReference type="ARBA" id="ARBA00022840"/>
    </source>
</evidence>
<dbReference type="SUPFAM" id="SSF56059">
    <property type="entry name" value="Glutathione synthetase ATP-binding domain-like"/>
    <property type="match status" value="1"/>
</dbReference>
<feature type="binding site" evidence="10">
    <location>
        <begin position="399"/>
        <end position="408"/>
    </location>
    <ligand>
        <name>ATP</name>
        <dbReference type="ChEBI" id="CHEBI:30616"/>
    </ligand>
</feature>
<dbReference type="GO" id="GO:0043295">
    <property type="term" value="F:glutathione binding"/>
    <property type="evidence" value="ECO:0007669"/>
    <property type="project" value="UniProtKB-UniRule"/>
</dbReference>
<feature type="binding site" evidence="10">
    <location>
        <position position="489"/>
    </location>
    <ligand>
        <name>substrate</name>
    </ligand>
</feature>
<dbReference type="AlphaFoldDB" id="A0A2J6SR90"/>
<keyword evidence="8 9" id="KW-0460">Magnesium</keyword>
<accession>A0A2J6SR90</accession>
<dbReference type="RefSeq" id="XP_024730196.1">
    <property type="nucleotide sequence ID" value="XM_024886055.1"/>
</dbReference>
<dbReference type="Gene3D" id="3.30.470.20">
    <property type="entry name" value="ATP-grasp fold, B domain"/>
    <property type="match status" value="1"/>
</dbReference>
<sequence length="515" mass="57224">MADLKLLPYPPDLAADQQEQLINTVTDWLIAHGFFAPRKSGTDKTQPTIRVPSSLSLIPVTLFPSLFPRTCFHDAIEIQPEFNKLYAAVAADEDWLSAVIQDEFADSDEFIKKLWSVHLAVKSEGYVQDTTITLARSDYLLSTDQLENSRPLTIKQVEFNGISSFGGSAHSIAELHSHLYNIGMSQPSQGLNADQSSFPPNPSLKGLCAGLLAAHTIYGDPKSGCATKIGILLIAQPVEWNIYEHRRIQYFLWSQDPAVPIYSLPLSSVLDKTTVTDSRHLLYTPNPEAETIEISVVFFRGGHDAEDYTSAIEWEARRHLERSFAIKCPSILTQIACTKKVQQLLAKDSNLKRFVSDASSLRLKETFMEMYPLGAQTADGQKGRQLALDPKSACGYVLKPQRECGGHNIYGEAIPAYLNTLPESQWRSYILMRLIKPPCLRNVILRNGEPATESIINELGVYGTCIWRATRQANNLDIMYNGNAGWLVRTKNRAHAEGGIGAGFGSFDSLFLVDD</sequence>
<dbReference type="InterPro" id="IPR037013">
    <property type="entry name" value="GSH-S_sub-bd_sf"/>
</dbReference>
<keyword evidence="3 9" id="KW-0436">Ligase</keyword>
<dbReference type="Pfam" id="PF03199">
    <property type="entry name" value="GSH_synthase"/>
    <property type="match status" value="1"/>
</dbReference>
<protein>
    <recommendedName>
        <fullName evidence="9">Glutathione synthetase</fullName>
        <shortName evidence="9">GSH-S</shortName>
        <ecNumber evidence="9">6.3.2.3</ecNumber>
    </recommendedName>
</protein>
<keyword evidence="14" id="KW-1185">Reference proteome</keyword>
<feature type="binding site" evidence="11">
    <location>
        <position position="403"/>
    </location>
    <ligand>
        <name>Mg(2+)</name>
        <dbReference type="ChEBI" id="CHEBI:18420"/>
    </ligand>
</feature>
<evidence type="ECO:0000256" key="8">
    <source>
        <dbReference type="ARBA" id="ARBA00022842"/>
    </source>
</evidence>
<comment type="pathway">
    <text evidence="1 9">Sulfur metabolism; glutathione biosynthesis; glutathione from L-cysteine and L-glutamate: step 2/2.</text>
</comment>
<dbReference type="Gene3D" id="3.40.50.1760">
    <property type="entry name" value="Glutathione synthase, substrate-binding domain superfamily, eukaryotic"/>
    <property type="match status" value="1"/>
</dbReference>
<dbReference type="OrthoDB" id="2020073at2759"/>
<evidence type="ECO:0000259" key="12">
    <source>
        <dbReference type="Pfam" id="PF03199"/>
    </source>
</evidence>
<dbReference type="InterPro" id="IPR005615">
    <property type="entry name" value="Glutathione_synthase"/>
</dbReference>
<reference evidence="13 14" key="1">
    <citation type="submission" date="2016-04" db="EMBL/GenBank/DDBJ databases">
        <title>A degradative enzymes factory behind the ericoid mycorrhizal symbiosis.</title>
        <authorList>
            <consortium name="DOE Joint Genome Institute"/>
            <person name="Martino E."/>
            <person name="Morin E."/>
            <person name="Grelet G."/>
            <person name="Kuo A."/>
            <person name="Kohler A."/>
            <person name="Daghino S."/>
            <person name="Barry K."/>
            <person name="Choi C."/>
            <person name="Cichocki N."/>
            <person name="Clum A."/>
            <person name="Copeland A."/>
            <person name="Hainaut M."/>
            <person name="Haridas S."/>
            <person name="Labutti K."/>
            <person name="Lindquist E."/>
            <person name="Lipzen A."/>
            <person name="Khouja H.-R."/>
            <person name="Murat C."/>
            <person name="Ohm R."/>
            <person name="Olson A."/>
            <person name="Spatafora J."/>
            <person name="Veneault-Fourrey C."/>
            <person name="Henrissat B."/>
            <person name="Grigoriev I."/>
            <person name="Martin F."/>
            <person name="Perotto S."/>
        </authorList>
    </citation>
    <scope>NUCLEOTIDE SEQUENCE [LARGE SCALE GENOMIC DNA]</scope>
    <source>
        <strain evidence="13 14">E</strain>
    </source>
</reference>
<evidence type="ECO:0000256" key="4">
    <source>
        <dbReference type="ARBA" id="ARBA00022684"/>
    </source>
</evidence>
<dbReference type="Pfam" id="PF03917">
    <property type="entry name" value="GSH_synth_ATP"/>
    <property type="match status" value="1"/>
</dbReference>
<proteinExistence type="inferred from homology"/>
<dbReference type="UniPathway" id="UPA00142">
    <property type="reaction ID" value="UER00210"/>
</dbReference>
<keyword evidence="6 9" id="KW-0547">Nucleotide-binding</keyword>
<keyword evidence="7 9" id="KW-0067">ATP-binding</keyword>
<name>A0A2J6SR90_9HELO</name>
<dbReference type="InterPro" id="IPR014709">
    <property type="entry name" value="Glutathione_synthase_C_euk"/>
</dbReference>